<reference evidence="2" key="1">
    <citation type="journal article" date="2023" name="Nat. Plants">
        <title>Single-cell RNA sequencing provides a high-resolution roadmap for understanding the multicellular compartmentation of specialized metabolism.</title>
        <authorList>
            <person name="Sun S."/>
            <person name="Shen X."/>
            <person name="Li Y."/>
            <person name="Li Y."/>
            <person name="Wang S."/>
            <person name="Li R."/>
            <person name="Zhang H."/>
            <person name="Shen G."/>
            <person name="Guo B."/>
            <person name="Wei J."/>
            <person name="Xu J."/>
            <person name="St-Pierre B."/>
            <person name="Chen S."/>
            <person name="Sun C."/>
        </authorList>
    </citation>
    <scope>NUCLEOTIDE SEQUENCE [LARGE SCALE GENOMIC DNA]</scope>
</reference>
<sequence length="187" mass="19457">MMTSVLQEVDNIASVVIREPPSSPSQMAVVYGLHRRFFGMHSFAARYPADVPCAAVATPSLGARTGPRYPGHGAGGGRPPVPPAPERQEHVDPGHVVLERGEGSGSGQPTVDPFYSPNLDMPSFSLGLTPASQSLLSGSGTSQLLPAPGLGYASFQSPHSTSYGFFGFRAPSPPGTFSSSTPHQPIS</sequence>
<dbReference type="Proteomes" id="UP001060085">
    <property type="component" value="Linkage Group LG08"/>
</dbReference>
<dbReference type="EMBL" id="CM044708">
    <property type="protein sequence ID" value="KAI5647496.1"/>
    <property type="molecule type" value="Genomic_DNA"/>
</dbReference>
<name>A0ACB9ZIM8_CATRO</name>
<proteinExistence type="predicted"/>
<keyword evidence="2" id="KW-1185">Reference proteome</keyword>
<evidence type="ECO:0000313" key="2">
    <source>
        <dbReference type="Proteomes" id="UP001060085"/>
    </source>
</evidence>
<evidence type="ECO:0000313" key="1">
    <source>
        <dbReference type="EMBL" id="KAI5647496.1"/>
    </source>
</evidence>
<gene>
    <name evidence="1" type="ORF">M9H77_33501</name>
</gene>
<organism evidence="1 2">
    <name type="scientific">Catharanthus roseus</name>
    <name type="common">Madagascar periwinkle</name>
    <name type="synonym">Vinca rosea</name>
    <dbReference type="NCBI Taxonomy" id="4058"/>
    <lineage>
        <taxon>Eukaryota</taxon>
        <taxon>Viridiplantae</taxon>
        <taxon>Streptophyta</taxon>
        <taxon>Embryophyta</taxon>
        <taxon>Tracheophyta</taxon>
        <taxon>Spermatophyta</taxon>
        <taxon>Magnoliopsida</taxon>
        <taxon>eudicotyledons</taxon>
        <taxon>Gunneridae</taxon>
        <taxon>Pentapetalae</taxon>
        <taxon>asterids</taxon>
        <taxon>lamiids</taxon>
        <taxon>Gentianales</taxon>
        <taxon>Apocynaceae</taxon>
        <taxon>Rauvolfioideae</taxon>
        <taxon>Vinceae</taxon>
        <taxon>Catharanthinae</taxon>
        <taxon>Catharanthus</taxon>
    </lineage>
</organism>
<protein>
    <submittedName>
        <fullName evidence="1">Uncharacterized protein</fullName>
    </submittedName>
</protein>
<comment type="caution">
    <text evidence="1">The sequence shown here is derived from an EMBL/GenBank/DDBJ whole genome shotgun (WGS) entry which is preliminary data.</text>
</comment>
<accession>A0ACB9ZIM8</accession>